<dbReference type="Proteomes" id="UP000243499">
    <property type="component" value="Chromosome 8"/>
</dbReference>
<feature type="signal peptide" evidence="1">
    <location>
        <begin position="1"/>
        <end position="34"/>
    </location>
</feature>
<dbReference type="Gramene" id="PAN42930">
    <property type="protein sequence ID" value="PAN42930"/>
    <property type="gene ID" value="PAHAL_8G198300"/>
</dbReference>
<evidence type="ECO:0000256" key="1">
    <source>
        <dbReference type="SAM" id="SignalP"/>
    </source>
</evidence>
<proteinExistence type="predicted"/>
<accession>A0A2S3IEL5</accession>
<name>A0A2S3IEL5_9POAL</name>
<organism evidence="2">
    <name type="scientific">Panicum hallii</name>
    <dbReference type="NCBI Taxonomy" id="206008"/>
    <lineage>
        <taxon>Eukaryota</taxon>
        <taxon>Viridiplantae</taxon>
        <taxon>Streptophyta</taxon>
        <taxon>Embryophyta</taxon>
        <taxon>Tracheophyta</taxon>
        <taxon>Spermatophyta</taxon>
        <taxon>Magnoliopsida</taxon>
        <taxon>Liliopsida</taxon>
        <taxon>Poales</taxon>
        <taxon>Poaceae</taxon>
        <taxon>PACMAD clade</taxon>
        <taxon>Panicoideae</taxon>
        <taxon>Panicodae</taxon>
        <taxon>Paniceae</taxon>
        <taxon>Panicinae</taxon>
        <taxon>Panicum</taxon>
        <taxon>Panicum sect. Panicum</taxon>
    </lineage>
</organism>
<dbReference type="AlphaFoldDB" id="A0A2S3IEL5"/>
<protein>
    <submittedName>
        <fullName evidence="2">Uncharacterized protein</fullName>
    </submittedName>
</protein>
<gene>
    <name evidence="2" type="ORF">PAHAL_8G198300</name>
</gene>
<reference evidence="2" key="1">
    <citation type="submission" date="2018-04" db="EMBL/GenBank/DDBJ databases">
        <title>WGS assembly of Panicum hallii.</title>
        <authorList>
            <person name="Lovell J."/>
            <person name="Jenkins J."/>
            <person name="Lowry D."/>
            <person name="Mamidi S."/>
            <person name="Sreedasyam A."/>
            <person name="Weng X."/>
            <person name="Barry K."/>
            <person name="Bonette J."/>
            <person name="Campitelli B."/>
            <person name="Daum C."/>
            <person name="Gordon S."/>
            <person name="Gould B."/>
            <person name="Lipzen A."/>
            <person name="Macqueen A."/>
            <person name="Palacio-Mejia J."/>
            <person name="Plott C."/>
            <person name="Shakirov E."/>
            <person name="Shu S."/>
            <person name="Yoshinaga Y."/>
            <person name="Zane M."/>
            <person name="Rokhsar D."/>
            <person name="Grimwood J."/>
            <person name="Schmutz J."/>
            <person name="Juenger T."/>
        </authorList>
    </citation>
    <scope>NUCLEOTIDE SEQUENCE [LARGE SCALE GENOMIC DNA]</scope>
    <source>
        <strain evidence="2">FIL2</strain>
    </source>
</reference>
<keyword evidence="1" id="KW-0732">Signal</keyword>
<sequence length="83" mass="8768">MASVKLSTTRIVYLTTALFLVLTTMSPTIPSSEAGCRFPRPICKPKPKSPPPPPPSAMWSSHITHAAYLSCAPNILGCGATSL</sequence>
<dbReference type="EMBL" id="CM008053">
    <property type="protein sequence ID" value="PAN42930.1"/>
    <property type="molecule type" value="Genomic_DNA"/>
</dbReference>
<evidence type="ECO:0000313" key="2">
    <source>
        <dbReference type="EMBL" id="PAN42930.1"/>
    </source>
</evidence>
<feature type="chain" id="PRO_5015410919" evidence="1">
    <location>
        <begin position="35"/>
        <end position="83"/>
    </location>
</feature>